<protein>
    <recommendedName>
        <fullName evidence="1">3'-5' exonuclease domain-containing protein</fullName>
    </recommendedName>
</protein>
<dbReference type="Proteomes" id="UP001419268">
    <property type="component" value="Unassembled WGS sequence"/>
</dbReference>
<dbReference type="SUPFAM" id="SSF53098">
    <property type="entry name" value="Ribonuclease H-like"/>
    <property type="match status" value="1"/>
</dbReference>
<comment type="caution">
    <text evidence="2">The sequence shown here is derived from an EMBL/GenBank/DDBJ whole genome shotgun (WGS) entry which is preliminary data.</text>
</comment>
<dbReference type="EMBL" id="JBBNAG010000011">
    <property type="protein sequence ID" value="KAK9093903.1"/>
    <property type="molecule type" value="Genomic_DNA"/>
</dbReference>
<dbReference type="InterPro" id="IPR036397">
    <property type="entry name" value="RNaseH_sf"/>
</dbReference>
<dbReference type="PANTHER" id="PTHR47765">
    <property type="entry name" value="3'-5' EXONUCLEASE DOMAIN-CONTAINING PROTEIN"/>
    <property type="match status" value="1"/>
</dbReference>
<reference evidence="2 3" key="1">
    <citation type="submission" date="2024-01" db="EMBL/GenBank/DDBJ databases">
        <title>Genome assemblies of Stephania.</title>
        <authorList>
            <person name="Yang L."/>
        </authorList>
    </citation>
    <scope>NUCLEOTIDE SEQUENCE [LARGE SCALE GENOMIC DNA]</scope>
    <source>
        <strain evidence="2">JXDWG</strain>
        <tissue evidence="2">Leaf</tissue>
    </source>
</reference>
<evidence type="ECO:0000313" key="3">
    <source>
        <dbReference type="Proteomes" id="UP001419268"/>
    </source>
</evidence>
<dbReference type="GO" id="GO:0008408">
    <property type="term" value="F:3'-5' exonuclease activity"/>
    <property type="evidence" value="ECO:0007669"/>
    <property type="project" value="InterPro"/>
</dbReference>
<proteinExistence type="predicted"/>
<sequence>MNSITKPNEIRWVSTTDSAEFTQLSWALTHSSLVALDAEWKPTRSPTHRSSSFPTVSLLQIACRVDSVANSVVPTTEPLRSRVSVFLVDLLAIDLRSLFDLLRETFVSPDVLKLGFRFKQDLVYLSSTFCSQGCDPGFDRVEPFMDITSVYNHLQLKQLGRKPSKQSKSLAAICGEVLGASLSKELQCSDWSLRPLTEDQKIYAASDANCLLEIFDVFQRNFLEEGDSSDSTTKLPSANVIIGLKEIFEKPDDCDHVCRTKFCQASDMVRSASLSEIRERNLTTAGCVSRSISRNTFPLDVSLSKIIRKYGDKLLLKESDRKPRAFKKKTWQTLVGREAAAEDALVNGRGEFAWKPPRDLNVHGDNVKKFLSDVKFIDSYLLEGLGDFLNSVGRRAAASGSRRTDRRALSVAATFEGRDGCHKNVDGIKHEYLLKAQIDFVRQIWKDRSLIELNITCQLTFNKDKLKIKMTQENGKNVSKPLDSNDLISASFDLQIYPNQVLSKTVEFCSTMQCNPMFNFNIDIFILKTQTRVNTS</sequence>
<dbReference type="SMART" id="SM00474">
    <property type="entry name" value="35EXOc"/>
    <property type="match status" value="1"/>
</dbReference>
<dbReference type="InterPro" id="IPR052408">
    <property type="entry name" value="Exonuclease_MUT-7-like"/>
</dbReference>
<feature type="domain" description="3'-5' exonuclease" evidence="1">
    <location>
        <begin position="10"/>
        <end position="223"/>
    </location>
</feature>
<dbReference type="Gene3D" id="3.30.420.10">
    <property type="entry name" value="Ribonuclease H-like superfamily/Ribonuclease H"/>
    <property type="match status" value="1"/>
</dbReference>
<organism evidence="2 3">
    <name type="scientific">Stephania cephalantha</name>
    <dbReference type="NCBI Taxonomy" id="152367"/>
    <lineage>
        <taxon>Eukaryota</taxon>
        <taxon>Viridiplantae</taxon>
        <taxon>Streptophyta</taxon>
        <taxon>Embryophyta</taxon>
        <taxon>Tracheophyta</taxon>
        <taxon>Spermatophyta</taxon>
        <taxon>Magnoliopsida</taxon>
        <taxon>Ranunculales</taxon>
        <taxon>Menispermaceae</taxon>
        <taxon>Menispermoideae</taxon>
        <taxon>Cissampelideae</taxon>
        <taxon>Stephania</taxon>
    </lineage>
</organism>
<keyword evidence="3" id="KW-1185">Reference proteome</keyword>
<evidence type="ECO:0000313" key="2">
    <source>
        <dbReference type="EMBL" id="KAK9093903.1"/>
    </source>
</evidence>
<evidence type="ECO:0000259" key="1">
    <source>
        <dbReference type="SMART" id="SM00474"/>
    </source>
</evidence>
<dbReference type="InterPro" id="IPR012337">
    <property type="entry name" value="RNaseH-like_sf"/>
</dbReference>
<dbReference type="GO" id="GO:0006139">
    <property type="term" value="P:nucleobase-containing compound metabolic process"/>
    <property type="evidence" value="ECO:0007669"/>
    <property type="project" value="InterPro"/>
</dbReference>
<name>A0AAP0ENQ5_9MAGN</name>
<gene>
    <name evidence="2" type="ORF">Scep_025372</name>
</gene>
<dbReference type="Pfam" id="PF01612">
    <property type="entry name" value="DNA_pol_A_exo1"/>
    <property type="match status" value="1"/>
</dbReference>
<accession>A0AAP0ENQ5</accession>
<dbReference type="InterPro" id="IPR002562">
    <property type="entry name" value="3'-5'_exonuclease_dom"/>
</dbReference>
<dbReference type="PANTHER" id="PTHR47765:SF2">
    <property type="entry name" value="EXONUCLEASE MUT-7 HOMOLOG"/>
    <property type="match status" value="1"/>
</dbReference>
<dbReference type="GO" id="GO:0003676">
    <property type="term" value="F:nucleic acid binding"/>
    <property type="evidence" value="ECO:0007669"/>
    <property type="project" value="InterPro"/>
</dbReference>
<dbReference type="AlphaFoldDB" id="A0AAP0ENQ5"/>